<keyword evidence="4" id="KW-1185">Reference proteome</keyword>
<evidence type="ECO:0000259" key="2">
    <source>
        <dbReference type="Pfam" id="PF04862"/>
    </source>
</evidence>
<feature type="region of interest" description="Disordered" evidence="1">
    <location>
        <begin position="1"/>
        <end position="25"/>
    </location>
</feature>
<dbReference type="Proteomes" id="UP001501000">
    <property type="component" value="Unassembled WGS sequence"/>
</dbReference>
<organism evidence="3 4">
    <name type="scientific">Streptomyces gulbargensis</name>
    <dbReference type="NCBI Taxonomy" id="364901"/>
    <lineage>
        <taxon>Bacteria</taxon>
        <taxon>Bacillati</taxon>
        <taxon>Actinomycetota</taxon>
        <taxon>Actinomycetes</taxon>
        <taxon>Kitasatosporales</taxon>
        <taxon>Streptomycetaceae</taxon>
        <taxon>Streptomyces</taxon>
    </lineage>
</organism>
<dbReference type="InterPro" id="IPR006946">
    <property type="entry name" value="DGR2-like_dom"/>
</dbReference>
<protein>
    <recommendedName>
        <fullName evidence="2">DUF642 domain-containing protein</fullName>
    </recommendedName>
</protein>
<name>A0ABP7MB82_9ACTN</name>
<comment type="caution">
    <text evidence="3">The sequence shown here is derived from an EMBL/GenBank/DDBJ whole genome shotgun (WGS) entry which is preliminary data.</text>
</comment>
<dbReference type="RefSeq" id="WP_345282832.1">
    <property type="nucleotide sequence ID" value="NZ_BAABAJ010000008.1"/>
</dbReference>
<evidence type="ECO:0000256" key="1">
    <source>
        <dbReference type="SAM" id="MobiDB-lite"/>
    </source>
</evidence>
<feature type="compositionally biased region" description="Polar residues" evidence="1">
    <location>
        <begin position="1"/>
        <end position="11"/>
    </location>
</feature>
<dbReference type="EMBL" id="BAABAJ010000008">
    <property type="protein sequence ID" value="GAA3919516.1"/>
    <property type="molecule type" value="Genomic_DNA"/>
</dbReference>
<evidence type="ECO:0000313" key="3">
    <source>
        <dbReference type="EMBL" id="GAA3919516.1"/>
    </source>
</evidence>
<dbReference type="Gene3D" id="2.60.120.260">
    <property type="entry name" value="Galactose-binding domain-like"/>
    <property type="match status" value="1"/>
</dbReference>
<proteinExistence type="predicted"/>
<gene>
    <name evidence="3" type="ORF">GCM10022244_30760</name>
</gene>
<sequence>MVTNGTFSKPSVENGPATYRRVDSGNSEILPGWRVTKGSVDIFSSQTAHYRHQAANLSGGSNGSMKQELETEAGQRYKLEWYHSPDTWDGCQNRPDQPYDVALDGSDLEPKRFEPAGDPGNYRKRSLSFTAEGDFVTLSFTAKSPPQTGDCGVMIADVVVKRDSSSNGTGGGNGTGGNGDD</sequence>
<accession>A0ABP7MB82</accession>
<feature type="compositionally biased region" description="Gly residues" evidence="1">
    <location>
        <begin position="168"/>
        <end position="181"/>
    </location>
</feature>
<feature type="domain" description="DUF642" evidence="2">
    <location>
        <begin position="2"/>
        <end position="161"/>
    </location>
</feature>
<dbReference type="Pfam" id="PF04862">
    <property type="entry name" value="DUF642"/>
    <property type="match status" value="1"/>
</dbReference>
<evidence type="ECO:0000313" key="4">
    <source>
        <dbReference type="Proteomes" id="UP001501000"/>
    </source>
</evidence>
<reference evidence="4" key="1">
    <citation type="journal article" date="2019" name="Int. J. Syst. Evol. Microbiol.">
        <title>The Global Catalogue of Microorganisms (GCM) 10K type strain sequencing project: providing services to taxonomists for standard genome sequencing and annotation.</title>
        <authorList>
            <consortium name="The Broad Institute Genomics Platform"/>
            <consortium name="The Broad Institute Genome Sequencing Center for Infectious Disease"/>
            <person name="Wu L."/>
            <person name="Ma J."/>
        </authorList>
    </citation>
    <scope>NUCLEOTIDE SEQUENCE [LARGE SCALE GENOMIC DNA]</scope>
    <source>
        <strain evidence="4">JCM 16956</strain>
    </source>
</reference>
<feature type="region of interest" description="Disordered" evidence="1">
    <location>
        <begin position="86"/>
        <end position="125"/>
    </location>
</feature>
<feature type="region of interest" description="Disordered" evidence="1">
    <location>
        <begin position="162"/>
        <end position="181"/>
    </location>
</feature>